<comment type="caution">
    <text evidence="2">The sequence shown here is derived from an EMBL/GenBank/DDBJ whole genome shotgun (WGS) entry which is preliminary data.</text>
</comment>
<proteinExistence type="predicted"/>
<dbReference type="Proteomes" id="UP001153069">
    <property type="component" value="Unassembled WGS sequence"/>
</dbReference>
<sequence length="109" mass="12148">MMMEFSNDSLAQRRSVRLQEVARMEDLAVGKGAARDVLVLDTSSSNSSNHSSSSSTAPPMTQLRRGHTIDCSSTGNRRPSDVEIRSLWRMRVNQIKLDDLSCRSMHSHA</sequence>
<name>A0A9N8HHL3_9STRA</name>
<feature type="region of interest" description="Disordered" evidence="1">
    <location>
        <begin position="40"/>
        <end position="80"/>
    </location>
</feature>
<accession>A0A9N8HHL3</accession>
<feature type="compositionally biased region" description="Low complexity" evidence="1">
    <location>
        <begin position="43"/>
        <end position="55"/>
    </location>
</feature>
<evidence type="ECO:0000256" key="1">
    <source>
        <dbReference type="SAM" id="MobiDB-lite"/>
    </source>
</evidence>
<evidence type="ECO:0000313" key="2">
    <source>
        <dbReference type="EMBL" id="CAB9510823.1"/>
    </source>
</evidence>
<reference evidence="2" key="1">
    <citation type="submission" date="2020-06" db="EMBL/GenBank/DDBJ databases">
        <authorList>
            <consortium name="Plant Systems Biology data submission"/>
        </authorList>
    </citation>
    <scope>NUCLEOTIDE SEQUENCE</scope>
    <source>
        <strain evidence="2">D6</strain>
    </source>
</reference>
<organism evidence="2 3">
    <name type="scientific">Seminavis robusta</name>
    <dbReference type="NCBI Taxonomy" id="568900"/>
    <lineage>
        <taxon>Eukaryota</taxon>
        <taxon>Sar</taxon>
        <taxon>Stramenopiles</taxon>
        <taxon>Ochrophyta</taxon>
        <taxon>Bacillariophyta</taxon>
        <taxon>Bacillariophyceae</taxon>
        <taxon>Bacillariophycidae</taxon>
        <taxon>Naviculales</taxon>
        <taxon>Naviculaceae</taxon>
        <taxon>Seminavis</taxon>
    </lineage>
</organism>
<keyword evidence="3" id="KW-1185">Reference proteome</keyword>
<dbReference type="EMBL" id="CAICTM010000453">
    <property type="protein sequence ID" value="CAB9510823.1"/>
    <property type="molecule type" value="Genomic_DNA"/>
</dbReference>
<dbReference type="AlphaFoldDB" id="A0A9N8HHL3"/>
<gene>
    <name evidence="2" type="ORF">SEMRO_454_G146360.1</name>
</gene>
<protein>
    <submittedName>
        <fullName evidence="2">Uncharacterized protein</fullName>
    </submittedName>
</protein>
<evidence type="ECO:0000313" key="3">
    <source>
        <dbReference type="Proteomes" id="UP001153069"/>
    </source>
</evidence>